<evidence type="ECO:0000313" key="3">
    <source>
        <dbReference type="Proteomes" id="UP000317650"/>
    </source>
</evidence>
<feature type="region of interest" description="Disordered" evidence="1">
    <location>
        <begin position="1"/>
        <end position="74"/>
    </location>
</feature>
<sequence>MESGSDRSPDEQVTKPSTDFEKKGSVIEAPTSTTSGCGRKIGGSKDSGHSILNTVNKSTSQIKKPPHRKNVSPLNWFPRKKTDSFLKRKIKHLQEIEGMNLSLDETLGNANPHYTRIAREKIAAHEAAWKAMEARKSAMDVLIEVIKKILFIAGLKVKKQRHGWRKLRNAQKKPLKQQELWE</sequence>
<dbReference type="PANTHER" id="PTHR36325">
    <property type="entry name" value="MYOSIN-2 HEAVY CHAIN-LIKE PROTEIN"/>
    <property type="match status" value="1"/>
</dbReference>
<dbReference type="PANTHER" id="PTHR36325:SF1">
    <property type="entry name" value="MYOSIN-2 HEAVY CHAIN-LIKE PROTEIN"/>
    <property type="match status" value="1"/>
</dbReference>
<protein>
    <submittedName>
        <fullName evidence="2">Uncharacterized protein</fullName>
    </submittedName>
</protein>
<feature type="compositionally biased region" description="Basic and acidic residues" evidence="1">
    <location>
        <begin position="1"/>
        <end position="25"/>
    </location>
</feature>
<proteinExistence type="predicted"/>
<dbReference type="Proteomes" id="UP000317650">
    <property type="component" value="Chromosome 9"/>
</dbReference>
<organism evidence="2 3">
    <name type="scientific">Musa balbisiana</name>
    <name type="common">Banana</name>
    <dbReference type="NCBI Taxonomy" id="52838"/>
    <lineage>
        <taxon>Eukaryota</taxon>
        <taxon>Viridiplantae</taxon>
        <taxon>Streptophyta</taxon>
        <taxon>Embryophyta</taxon>
        <taxon>Tracheophyta</taxon>
        <taxon>Spermatophyta</taxon>
        <taxon>Magnoliopsida</taxon>
        <taxon>Liliopsida</taxon>
        <taxon>Zingiberales</taxon>
        <taxon>Musaceae</taxon>
        <taxon>Musa</taxon>
    </lineage>
</organism>
<dbReference type="AlphaFoldDB" id="A0A4S8IF06"/>
<reference evidence="2 3" key="1">
    <citation type="journal article" date="2019" name="Nat. Plants">
        <title>Genome sequencing of Musa balbisiana reveals subgenome evolution and function divergence in polyploid bananas.</title>
        <authorList>
            <person name="Yao X."/>
        </authorList>
    </citation>
    <scope>NUCLEOTIDE SEQUENCE [LARGE SCALE GENOMIC DNA]</scope>
    <source>
        <strain evidence="3">cv. DH-PKW</strain>
        <tissue evidence="2">Leaves</tissue>
    </source>
</reference>
<accession>A0A4S8IF06</accession>
<comment type="caution">
    <text evidence="2">The sequence shown here is derived from an EMBL/GenBank/DDBJ whole genome shotgun (WGS) entry which is preliminary data.</text>
</comment>
<evidence type="ECO:0000256" key="1">
    <source>
        <dbReference type="SAM" id="MobiDB-lite"/>
    </source>
</evidence>
<gene>
    <name evidence="2" type="ORF">C4D60_Mb09t08630</name>
</gene>
<keyword evidence="3" id="KW-1185">Reference proteome</keyword>
<dbReference type="EMBL" id="PYDT01000010">
    <property type="protein sequence ID" value="THU46793.1"/>
    <property type="molecule type" value="Genomic_DNA"/>
</dbReference>
<feature type="compositionally biased region" description="Polar residues" evidence="1">
    <location>
        <begin position="50"/>
        <end position="62"/>
    </location>
</feature>
<dbReference type="STRING" id="52838.A0A4S8IF06"/>
<name>A0A4S8IF06_MUSBA</name>
<evidence type="ECO:0000313" key="2">
    <source>
        <dbReference type="EMBL" id="THU46793.1"/>
    </source>
</evidence>